<comment type="subcellular location">
    <subcellularLocation>
        <location evidence="1 8">Endoplasmic reticulum membrane</location>
    </subcellularLocation>
</comment>
<dbReference type="GO" id="GO:0004378">
    <property type="term" value="F:GDP-Man:Man(1)GlcNAc(2)-PP-Dol alpha-1,3-mannosyltransferase activity"/>
    <property type="evidence" value="ECO:0007669"/>
    <property type="project" value="UniProtKB-UniRule"/>
</dbReference>
<dbReference type="InterPro" id="IPR027054">
    <property type="entry name" value="ALG2"/>
</dbReference>
<keyword evidence="8" id="KW-0328">Glycosyltransferase</keyword>
<dbReference type="PANTHER" id="PTHR45918">
    <property type="entry name" value="ALPHA-1,3/1,6-MANNOSYLTRANSFERASE ALG2"/>
    <property type="match status" value="1"/>
</dbReference>
<accession>A8PW92</accession>
<dbReference type="UniPathway" id="UPA00378"/>
<keyword evidence="12" id="KW-1185">Reference proteome</keyword>
<dbReference type="STRING" id="425265.A8PW92"/>
<dbReference type="Proteomes" id="UP000008837">
    <property type="component" value="Unassembled WGS sequence"/>
</dbReference>
<keyword evidence="5 8" id="KW-0256">Endoplasmic reticulum</keyword>
<dbReference type="GO" id="GO:0102704">
    <property type="term" value="F:GDP-Man:Man(2)GlcNAc(2)-PP-Dol alpha-1,6-mannosyltransferase activity"/>
    <property type="evidence" value="ECO:0007669"/>
    <property type="project" value="UniProtKB-UniRule"/>
</dbReference>
<dbReference type="KEGG" id="mgl:MGL_1050"/>
<keyword evidence="7" id="KW-0472">Membrane</keyword>
<evidence type="ECO:0000256" key="2">
    <source>
        <dbReference type="ARBA" id="ARBA00004922"/>
    </source>
</evidence>
<gene>
    <name evidence="11" type="ORF">MGL_1050</name>
</gene>
<evidence type="ECO:0000256" key="1">
    <source>
        <dbReference type="ARBA" id="ARBA00004586"/>
    </source>
</evidence>
<comment type="pathway">
    <text evidence="2 8">Protein modification; protein glycosylation.</text>
</comment>
<dbReference type="GO" id="GO:0005789">
    <property type="term" value="C:endoplasmic reticulum membrane"/>
    <property type="evidence" value="ECO:0007669"/>
    <property type="project" value="UniProtKB-SubCell"/>
</dbReference>
<evidence type="ECO:0000256" key="4">
    <source>
        <dbReference type="ARBA" id="ARBA00022692"/>
    </source>
</evidence>
<evidence type="ECO:0000259" key="10">
    <source>
        <dbReference type="Pfam" id="PF13439"/>
    </source>
</evidence>
<dbReference type="Pfam" id="PF13439">
    <property type="entry name" value="Glyco_transf_4"/>
    <property type="match status" value="1"/>
</dbReference>
<dbReference type="InterPro" id="IPR028098">
    <property type="entry name" value="Glyco_trans_4-like_N"/>
</dbReference>
<keyword evidence="6" id="KW-1133">Transmembrane helix</keyword>
<evidence type="ECO:0000256" key="8">
    <source>
        <dbReference type="RuleBase" id="RU367136"/>
    </source>
</evidence>
<reference evidence="11 12" key="1">
    <citation type="journal article" date="2007" name="Proc. Natl. Acad. Sci. U.S.A.">
        <title>Dandruff-associated Malassezia genomes reveal convergent and divergent virulence traits shared with plant and human fungal pathogens.</title>
        <authorList>
            <person name="Xu J."/>
            <person name="Saunders C.W."/>
            <person name="Hu P."/>
            <person name="Grant R.A."/>
            <person name="Boekhout T."/>
            <person name="Kuramae E.E."/>
            <person name="Kronstad J.W."/>
            <person name="Deangelis Y.M."/>
            <person name="Reeder N.L."/>
            <person name="Johnstone K.R."/>
            <person name="Leland M."/>
            <person name="Fieno A.M."/>
            <person name="Begley W.M."/>
            <person name="Sun Y."/>
            <person name="Lacey M.P."/>
            <person name="Chaudhary T."/>
            <person name="Keough T."/>
            <person name="Chu L."/>
            <person name="Sears R."/>
            <person name="Yuan B."/>
            <person name="Dawson T.L.Jr."/>
        </authorList>
    </citation>
    <scope>NUCLEOTIDE SEQUENCE [LARGE SCALE GENOMIC DNA]</scope>
    <source>
        <strain evidence="12">ATCC MYA-4612 / CBS 7966</strain>
    </source>
</reference>
<organism evidence="11 12">
    <name type="scientific">Malassezia globosa (strain ATCC MYA-4612 / CBS 7966)</name>
    <name type="common">Dandruff-associated fungus</name>
    <dbReference type="NCBI Taxonomy" id="425265"/>
    <lineage>
        <taxon>Eukaryota</taxon>
        <taxon>Fungi</taxon>
        <taxon>Dikarya</taxon>
        <taxon>Basidiomycota</taxon>
        <taxon>Ustilaginomycotina</taxon>
        <taxon>Malasseziomycetes</taxon>
        <taxon>Malasseziales</taxon>
        <taxon>Malasseziaceae</taxon>
        <taxon>Malassezia</taxon>
    </lineage>
</organism>
<sequence length="341" mass="38555">MQQGKAKGTCEKRPTKGTGAARAPLRVAFVHPDLGIGGAERLVVDAAESLQDRGHTVYILTSHFDASHAFEPTRDGTLEVIHAKTWIPRSLFHMLHLPMAILQQLSLVMQVVVAAYGSSLARHLPHVYRSLTHVPTNSLPDVFVIDQLPTAIPLIKLLCGRRVMYYCHFPDKEISAALARQRGTRGLRALVRAIYRFPLDVLEEATTQWADLIVANSRFTATHFHRVFPRIAKRPSVVYPAVDEAMYTAQHVEREMATYVSTCTMQVGEVGSYAREHLELVQRVIHANDCPMFFSINRFEAKKNIPLALHTVARLRQQAQRETRRPRRAQTTCCHPRPSRY</sequence>
<dbReference type="InParanoid" id="A8PW92"/>
<evidence type="ECO:0000313" key="12">
    <source>
        <dbReference type="Proteomes" id="UP000008837"/>
    </source>
</evidence>
<dbReference type="EC" id="2.4.1.132" evidence="8"/>
<evidence type="ECO:0000256" key="6">
    <source>
        <dbReference type="ARBA" id="ARBA00022989"/>
    </source>
</evidence>
<evidence type="ECO:0000256" key="7">
    <source>
        <dbReference type="ARBA" id="ARBA00023136"/>
    </source>
</evidence>
<dbReference type="GeneID" id="5856087"/>
<comment type="similarity">
    <text evidence="8">Belongs to the glycosyltransferase group 1 family.</text>
</comment>
<proteinExistence type="inferred from homology"/>
<evidence type="ECO:0000313" key="11">
    <source>
        <dbReference type="EMBL" id="EDP44568.1"/>
    </source>
</evidence>
<dbReference type="EC" id="2.4.1.257" evidence="8"/>
<evidence type="ECO:0000256" key="9">
    <source>
        <dbReference type="SAM" id="MobiDB-lite"/>
    </source>
</evidence>
<evidence type="ECO:0000256" key="3">
    <source>
        <dbReference type="ARBA" id="ARBA00022679"/>
    </source>
</evidence>
<keyword evidence="3 8" id="KW-0808">Transferase</keyword>
<evidence type="ECO:0000256" key="5">
    <source>
        <dbReference type="ARBA" id="ARBA00022824"/>
    </source>
</evidence>
<dbReference type="EMBL" id="AAYY01000003">
    <property type="protein sequence ID" value="EDP44568.1"/>
    <property type="molecule type" value="Genomic_DNA"/>
</dbReference>
<comment type="catalytic activity">
    <reaction evidence="8">
        <text>a beta-D-Man-(1-&gt;4)-beta-D-GlcNAc-(1-&gt;4)-alpha-D-GlcNAc-diphospho-di-trans,poly-cis-dolichol + GDP-alpha-D-mannose = an alpha-D-Man-(1-&gt;3)-beta-D-Man-(1-&gt;4)-beta-D-GlcNAc-(1-&gt;4)-alpha-D-GlcNAc-diphospho-di-trans,poly-cis-dolichol + GDP + H(+)</text>
        <dbReference type="Rhea" id="RHEA:29515"/>
        <dbReference type="Rhea" id="RHEA-COMP:19511"/>
        <dbReference type="Rhea" id="RHEA-COMP:19513"/>
        <dbReference type="ChEBI" id="CHEBI:15378"/>
        <dbReference type="ChEBI" id="CHEBI:57527"/>
        <dbReference type="ChEBI" id="CHEBI:58189"/>
        <dbReference type="ChEBI" id="CHEBI:58472"/>
        <dbReference type="ChEBI" id="CHEBI:132510"/>
        <dbReference type="EC" id="2.4.1.132"/>
    </reaction>
    <physiologicalReaction direction="left-to-right" evidence="8">
        <dbReference type="Rhea" id="RHEA:29516"/>
    </physiologicalReaction>
</comment>
<feature type="domain" description="Glycosyltransferase subfamily 4-like N-terminal" evidence="10">
    <location>
        <begin position="36"/>
        <end position="244"/>
    </location>
</feature>
<dbReference type="RefSeq" id="XP_001731782.1">
    <property type="nucleotide sequence ID" value="XM_001731730.1"/>
</dbReference>
<dbReference type="VEuPathDB" id="FungiDB:MGL_1050"/>
<dbReference type="AlphaFoldDB" id="A8PW92"/>
<dbReference type="PANTHER" id="PTHR45918:SF1">
    <property type="entry name" value="ALPHA-1,3_1,6-MANNOSYLTRANSFERASE ALG2"/>
    <property type="match status" value="1"/>
</dbReference>
<dbReference type="Gene3D" id="3.40.50.2000">
    <property type="entry name" value="Glycogen Phosphorylase B"/>
    <property type="match status" value="1"/>
</dbReference>
<keyword evidence="4" id="KW-0812">Transmembrane</keyword>
<name>A8PW92_MALGO</name>
<feature type="region of interest" description="Disordered" evidence="9">
    <location>
        <begin position="318"/>
        <end position="341"/>
    </location>
</feature>
<comment type="caution">
    <text evidence="11">The sequence shown here is derived from an EMBL/GenBank/DDBJ whole genome shotgun (WGS) entry which is preliminary data.</text>
</comment>
<comment type="catalytic activity">
    <reaction evidence="8">
        <text>an alpha-D-Man-(1-&gt;3)-beta-D-Man-(1-&gt;4)-beta-D-GlcNAc-(1-&gt;4)-alpha-D-GlcNAc-diphospho-di-trans,poly-cis-dolichol + GDP-alpha-D-mannose = an alpha-D-Man-(1-&gt;3)-[alpha-D-Man-(1-&gt;6)]-beta-D-Man-(1-&gt;4)-beta-D-GlcNAc-(1-&gt;4)-alpha-D-GlcNAc-diphospho-di-trans,poly-cis-dolichol + GDP + H(+)</text>
        <dbReference type="Rhea" id="RHEA:29519"/>
        <dbReference type="Rhea" id="RHEA-COMP:19513"/>
        <dbReference type="Rhea" id="RHEA-COMP:19515"/>
        <dbReference type="ChEBI" id="CHEBI:15378"/>
        <dbReference type="ChEBI" id="CHEBI:57527"/>
        <dbReference type="ChEBI" id="CHEBI:58189"/>
        <dbReference type="ChEBI" id="CHEBI:132510"/>
        <dbReference type="ChEBI" id="CHEBI:132511"/>
        <dbReference type="EC" id="2.4.1.257"/>
    </reaction>
    <physiologicalReaction direction="left-to-right" evidence="8">
        <dbReference type="Rhea" id="RHEA:29520"/>
    </physiologicalReaction>
</comment>
<protein>
    <recommendedName>
        <fullName evidence="8">Alpha-1,3/1,6-mannosyltransferase ALG2</fullName>
        <ecNumber evidence="8">2.4.1.132</ecNumber>
        <ecNumber evidence="8">2.4.1.257</ecNumber>
    </recommendedName>
    <alternativeName>
        <fullName evidence="8">GDP-Man:Man(1)GlcNAc(2)-PP-Dol alpha-1,3-mannosyltransferase</fullName>
    </alternativeName>
</protein>
<dbReference type="OrthoDB" id="448893at2759"/>
<dbReference type="SUPFAM" id="SSF53756">
    <property type="entry name" value="UDP-Glycosyltransferase/glycogen phosphorylase"/>
    <property type="match status" value="1"/>
</dbReference>
<comment type="function">
    <text evidence="8">Mannosylates Man(2)GlcNAc(2)-dolichol diphosphate and Man(1)GlcNAc(2)-dolichol diphosphate to form Man(3)GlcNAc(2)-dolichol diphosphate.</text>
</comment>